<reference evidence="4" key="1">
    <citation type="submission" date="2025-08" db="UniProtKB">
        <authorList>
            <consortium name="RefSeq"/>
        </authorList>
    </citation>
    <scope>IDENTIFICATION</scope>
    <source>
        <strain evidence="4">Aabys</strain>
        <tissue evidence="4">Whole body</tissue>
    </source>
</reference>
<dbReference type="PANTHER" id="PTHR21261">
    <property type="entry name" value="BEAT PROTEIN"/>
    <property type="match status" value="1"/>
</dbReference>
<dbReference type="RefSeq" id="XP_058987381.1">
    <property type="nucleotide sequence ID" value="XM_059131398.1"/>
</dbReference>
<dbReference type="GeneID" id="101888481"/>
<keyword evidence="1" id="KW-1133">Transmembrane helix</keyword>
<dbReference type="PROSITE" id="PS50835">
    <property type="entry name" value="IG_LIKE"/>
    <property type="match status" value="1"/>
</dbReference>
<protein>
    <submittedName>
        <fullName evidence="4">Uncharacterized protein LOC101888481</fullName>
    </submittedName>
</protein>
<keyword evidence="3" id="KW-1185">Reference proteome</keyword>
<evidence type="ECO:0000259" key="2">
    <source>
        <dbReference type="PROSITE" id="PS50835"/>
    </source>
</evidence>
<sequence length="452" mass="51558">MCLYSEVTAEAVRFAVLNRENQQQQKSPKFLFVLSMLTKTTTAITDRHASCLAFIIVSVSSVFVVVTVTASLRNFTLALRNVSVTIPLAVKRGDNAILICNYDIENDTLYTVKWYRGRREFYRYTPKENPAWKIFSTSTAANGLSVDTTQSNASHVFIRNVSLAISGRYACEVSADAPSFHTTMMGGVMDVVELPTQRPIITGIHSRYRLGDVINGNCSSDYSKPAANLTWWINDIQVPPNYLRTYDIQKHVEEQMESAVLEINFIVTLQHFIKGRLKLKCSARIHLIYHAETEKYIEEDRPRILASGRSPEVFPYDHSDEFDDENGLYLTQYTNYHSSAKSLMLNLNHISGHMRNNNAADVISIGSHKNEVGAATTTATAAIELRNNETRQQQQHHHQHSFCWCRRCLNKPVCGFKLRKISIHNYATYAINTRARRHDRKIISILYDFYDI</sequence>
<organism evidence="3 4">
    <name type="scientific">Musca domestica</name>
    <name type="common">House fly</name>
    <dbReference type="NCBI Taxonomy" id="7370"/>
    <lineage>
        <taxon>Eukaryota</taxon>
        <taxon>Metazoa</taxon>
        <taxon>Ecdysozoa</taxon>
        <taxon>Arthropoda</taxon>
        <taxon>Hexapoda</taxon>
        <taxon>Insecta</taxon>
        <taxon>Pterygota</taxon>
        <taxon>Neoptera</taxon>
        <taxon>Endopterygota</taxon>
        <taxon>Diptera</taxon>
        <taxon>Brachycera</taxon>
        <taxon>Muscomorpha</taxon>
        <taxon>Muscoidea</taxon>
        <taxon>Muscidae</taxon>
        <taxon>Musca</taxon>
    </lineage>
</organism>
<gene>
    <name evidence="4" type="primary">LOC101888481</name>
</gene>
<keyword evidence="1" id="KW-0812">Transmembrane</keyword>
<dbReference type="Proteomes" id="UP001652621">
    <property type="component" value="Unplaced"/>
</dbReference>
<dbReference type="InterPro" id="IPR036179">
    <property type="entry name" value="Ig-like_dom_sf"/>
</dbReference>
<evidence type="ECO:0000313" key="3">
    <source>
        <dbReference type="Proteomes" id="UP001652621"/>
    </source>
</evidence>
<evidence type="ECO:0000256" key="1">
    <source>
        <dbReference type="SAM" id="Phobius"/>
    </source>
</evidence>
<proteinExistence type="predicted"/>
<feature type="transmembrane region" description="Helical" evidence="1">
    <location>
        <begin position="49"/>
        <end position="72"/>
    </location>
</feature>
<dbReference type="SUPFAM" id="SSF48726">
    <property type="entry name" value="Immunoglobulin"/>
    <property type="match status" value="1"/>
</dbReference>
<feature type="domain" description="Ig-like" evidence="2">
    <location>
        <begin position="90"/>
        <end position="181"/>
    </location>
</feature>
<dbReference type="Gene3D" id="2.60.40.10">
    <property type="entry name" value="Immunoglobulins"/>
    <property type="match status" value="1"/>
</dbReference>
<accession>A0ABM3VNL4</accession>
<dbReference type="InterPro" id="IPR007110">
    <property type="entry name" value="Ig-like_dom"/>
</dbReference>
<evidence type="ECO:0000313" key="4">
    <source>
        <dbReference type="RefSeq" id="XP_058987381.1"/>
    </source>
</evidence>
<name>A0ABM3VNL4_MUSDO</name>
<keyword evidence="1" id="KW-0472">Membrane</keyword>
<dbReference type="PANTHER" id="PTHR21261:SF8">
    <property type="entry name" value="BEATEN PATH IA, ISOFORM B-RELATED"/>
    <property type="match status" value="1"/>
</dbReference>
<dbReference type="InterPro" id="IPR013783">
    <property type="entry name" value="Ig-like_fold"/>
</dbReference>